<comment type="caution">
    <text evidence="2">The sequence shown here is derived from an EMBL/GenBank/DDBJ whole genome shotgun (WGS) entry which is preliminary data.</text>
</comment>
<dbReference type="InterPro" id="IPR041018">
    <property type="entry name" value="ADPRTs_Tse2"/>
</dbReference>
<reference evidence="2 3" key="1">
    <citation type="submission" date="2024-08" db="EMBL/GenBank/DDBJ databases">
        <authorList>
            <person name="Ishaq N."/>
        </authorList>
    </citation>
    <scope>NUCLEOTIDE SEQUENCE [LARGE SCALE GENOMIC DNA]</scope>
    <source>
        <strain evidence="2 3">JCM 30400</strain>
    </source>
</reference>
<name>A0ABV4NLH8_9GAMM</name>
<evidence type="ECO:0000313" key="3">
    <source>
        <dbReference type="Proteomes" id="UP001569414"/>
    </source>
</evidence>
<gene>
    <name evidence="2" type="ORF">ACCI51_04100</name>
</gene>
<evidence type="ECO:0000259" key="1">
    <source>
        <dbReference type="Pfam" id="PF18648"/>
    </source>
</evidence>
<dbReference type="RefSeq" id="WP_371842697.1">
    <property type="nucleotide sequence ID" value="NZ_JBGMEL010000003.1"/>
</dbReference>
<keyword evidence="3" id="KW-1185">Reference proteome</keyword>
<evidence type="ECO:0000313" key="2">
    <source>
        <dbReference type="EMBL" id="MFA0789716.1"/>
    </source>
</evidence>
<organism evidence="2 3">
    <name type="scientific">Microbulbifer echini</name>
    <dbReference type="NCBI Taxonomy" id="1529067"/>
    <lineage>
        <taxon>Bacteria</taxon>
        <taxon>Pseudomonadati</taxon>
        <taxon>Pseudomonadota</taxon>
        <taxon>Gammaproteobacteria</taxon>
        <taxon>Cellvibrionales</taxon>
        <taxon>Microbulbiferaceae</taxon>
        <taxon>Microbulbifer</taxon>
    </lineage>
</organism>
<feature type="domain" description="Tse2 ADP-ribosyltransferase toxin" evidence="1">
    <location>
        <begin position="17"/>
        <end position="147"/>
    </location>
</feature>
<protein>
    <recommendedName>
        <fullName evidence="1">Tse2 ADP-ribosyltransferase toxin domain-containing protein</fullName>
    </recommendedName>
</protein>
<proteinExistence type="predicted"/>
<accession>A0ABV4NLH8</accession>
<sequence length="154" mass="18124">MKKSKKEEEFFIKKRELGELFDSEFNLDVNLWRGQRKADRGSPVLYPILKSFRLSNGKIRNPDIDTYWSNGEWWVDCTSGGVSLFDVLGVPVSRWDYYRLSPNIVIPHGLVITKDSYNRSYEATHYSIRPHWDMPVAKFCILLDELTKEIIFEN</sequence>
<dbReference type="Pfam" id="PF18648">
    <property type="entry name" value="ADPRTs_Tse2"/>
    <property type="match status" value="1"/>
</dbReference>
<dbReference type="Proteomes" id="UP001569414">
    <property type="component" value="Unassembled WGS sequence"/>
</dbReference>
<dbReference type="EMBL" id="JBGMEL010000003">
    <property type="protein sequence ID" value="MFA0789716.1"/>
    <property type="molecule type" value="Genomic_DNA"/>
</dbReference>